<dbReference type="EMBL" id="CP007142">
    <property type="protein sequence ID" value="AJQ93616.1"/>
    <property type="molecule type" value="Genomic_DNA"/>
</dbReference>
<protein>
    <submittedName>
        <fullName evidence="1">Uncharacterized protein</fullName>
    </submittedName>
</protein>
<dbReference type="AlphaFoldDB" id="A0A0C5VH94"/>
<accession>A0A0C5VH94</accession>
<name>A0A0C5VH94_9GAMM</name>
<evidence type="ECO:0000313" key="1">
    <source>
        <dbReference type="EMBL" id="AJQ93616.1"/>
    </source>
</evidence>
<dbReference type="Proteomes" id="UP000032266">
    <property type="component" value="Chromosome"/>
</dbReference>
<organism evidence="1 2">
    <name type="scientific">Gynuella sunshinyii YC6258</name>
    <dbReference type="NCBI Taxonomy" id="1445510"/>
    <lineage>
        <taxon>Bacteria</taxon>
        <taxon>Pseudomonadati</taxon>
        <taxon>Pseudomonadota</taxon>
        <taxon>Gammaproteobacteria</taxon>
        <taxon>Oceanospirillales</taxon>
        <taxon>Saccharospirillaceae</taxon>
        <taxon>Gynuella</taxon>
    </lineage>
</organism>
<keyword evidence="2" id="KW-1185">Reference proteome</keyword>
<dbReference type="KEGG" id="gsn:YC6258_01568"/>
<dbReference type="HOGENOM" id="CLU_3344218_0_0_6"/>
<reference evidence="1 2" key="1">
    <citation type="submission" date="2014-01" db="EMBL/GenBank/DDBJ databases">
        <title>Full genme sequencing of cellulolytic bacterium Gynuella sunshinyii YC6258T gen. nov., sp. nov.</title>
        <authorList>
            <person name="Khan H."/>
            <person name="Chung E.J."/>
            <person name="Chung Y.R."/>
        </authorList>
    </citation>
    <scope>NUCLEOTIDE SEQUENCE [LARGE SCALE GENOMIC DNA]</scope>
    <source>
        <strain evidence="1 2">YC6258</strain>
    </source>
</reference>
<gene>
    <name evidence="1" type="ORF">YC6258_01568</name>
</gene>
<sequence length="37" mass="4460">MCIRDRDNQSLKPDYHKVTAREYLANRIKRGNNKKAR</sequence>
<evidence type="ECO:0000313" key="2">
    <source>
        <dbReference type="Proteomes" id="UP000032266"/>
    </source>
</evidence>
<proteinExistence type="predicted"/>